<evidence type="ECO:0000313" key="2">
    <source>
        <dbReference type="Proteomes" id="UP000191240"/>
    </source>
</evidence>
<protein>
    <submittedName>
        <fullName evidence="1">Uncharacterized protein</fullName>
    </submittedName>
</protein>
<dbReference type="RefSeq" id="WP_159446711.1">
    <property type="nucleotide sequence ID" value="NZ_FQYW01000008.1"/>
</dbReference>
<reference evidence="1 2" key="1">
    <citation type="submission" date="2016-11" db="EMBL/GenBank/DDBJ databases">
        <authorList>
            <person name="Jaros S."/>
            <person name="Januszkiewicz K."/>
            <person name="Wedrychowicz H."/>
        </authorList>
    </citation>
    <scope>NUCLEOTIDE SEQUENCE [LARGE SCALE GENOMIC DNA]</scope>
    <source>
        <strain evidence="1 2">DSM 3074</strain>
    </source>
</reference>
<dbReference type="Proteomes" id="UP000191240">
    <property type="component" value="Unassembled WGS sequence"/>
</dbReference>
<evidence type="ECO:0000313" key="1">
    <source>
        <dbReference type="EMBL" id="SHI61520.1"/>
    </source>
</evidence>
<organism evidence="1 2">
    <name type="scientific">Anaerovibrio lipolyticus DSM 3074</name>
    <dbReference type="NCBI Taxonomy" id="1120997"/>
    <lineage>
        <taxon>Bacteria</taxon>
        <taxon>Bacillati</taxon>
        <taxon>Bacillota</taxon>
        <taxon>Negativicutes</taxon>
        <taxon>Selenomonadales</taxon>
        <taxon>Selenomonadaceae</taxon>
        <taxon>Anaerovibrio</taxon>
    </lineage>
</organism>
<proteinExistence type="predicted"/>
<sequence>METLAILPTLCNRCGHVMWYDEIKKKWYCTNPKCKKYKEPPVTQETSDNDGE</sequence>
<dbReference type="AlphaFoldDB" id="A0A1M6CKI0"/>
<gene>
    <name evidence="1" type="ORF">SAMN02745671_01157</name>
</gene>
<name>A0A1M6CKI0_9FIRM</name>
<accession>A0A1M6CKI0</accession>
<dbReference type="EMBL" id="FQYW01000008">
    <property type="protein sequence ID" value="SHI61520.1"/>
    <property type="molecule type" value="Genomic_DNA"/>
</dbReference>